<protein>
    <recommendedName>
        <fullName evidence="1">JmjC domain-containing protein</fullName>
    </recommendedName>
</protein>
<dbReference type="PANTHER" id="PTHR12461:SF99">
    <property type="entry name" value="BIFUNCTIONAL PEPTIDASE AND (3S)-LYSYL HYDROXYLASE JMJD7"/>
    <property type="match status" value="1"/>
</dbReference>
<dbReference type="InterPro" id="IPR014710">
    <property type="entry name" value="RmlC-like_jellyroll"/>
</dbReference>
<evidence type="ECO:0000259" key="1">
    <source>
        <dbReference type="PROSITE" id="PS51184"/>
    </source>
</evidence>
<dbReference type="SUPFAM" id="SSF51197">
    <property type="entry name" value="Clavaminate synthase-like"/>
    <property type="match status" value="1"/>
</dbReference>
<reference evidence="2" key="1">
    <citation type="submission" date="2023-11" db="EMBL/GenBank/DDBJ databases">
        <authorList>
            <person name="Alioto T."/>
            <person name="Alioto T."/>
            <person name="Gomez Garrido J."/>
        </authorList>
    </citation>
    <scope>NUCLEOTIDE SEQUENCE</scope>
</reference>
<dbReference type="InterPro" id="IPR041667">
    <property type="entry name" value="Cupin_8"/>
</dbReference>
<accession>A0AAI8Z8I2</accession>
<sequence length="323" mass="36727">MDPIESFISLYNDLNPPAIDQLVSPPTTLQFMRYVARNRPFVVRSGAKHWAAVKKWDASYLRQKLQGLQVRVALTPQGNADAVVQDEGGRLLFAEPYEVQEPFGDFLDYIQNGASEEQEAVKYAQPQNDSLRLEYPILFPDVPDDISFFTQALETEIDGINFWLGNDRSTTSLHKDNYENCYVQIRGQKHFTLLPPVCMPCVNETALPFARFDRSLNPAISPGEPIPVPIWDPDEPQARATKYSPLAQPLRVTLHAGDMMYLPAMWYHKVRQGNGPEGFSCSVNYWYDMDFSGHFWTSNAFVRDVLHAKAGEVDYPDLDLDSK</sequence>
<evidence type="ECO:0000313" key="3">
    <source>
        <dbReference type="Proteomes" id="UP001296104"/>
    </source>
</evidence>
<dbReference type="PANTHER" id="PTHR12461">
    <property type="entry name" value="HYPOXIA-INDUCIBLE FACTOR 1 ALPHA INHIBITOR-RELATED"/>
    <property type="match status" value="1"/>
</dbReference>
<gene>
    <name evidence="2" type="ORF">LECACI_7A009554</name>
</gene>
<keyword evidence="3" id="KW-1185">Reference proteome</keyword>
<dbReference type="AlphaFoldDB" id="A0AAI8Z8I2"/>
<organism evidence="2 3">
    <name type="scientific">Lecanosticta acicola</name>
    <dbReference type="NCBI Taxonomy" id="111012"/>
    <lineage>
        <taxon>Eukaryota</taxon>
        <taxon>Fungi</taxon>
        <taxon>Dikarya</taxon>
        <taxon>Ascomycota</taxon>
        <taxon>Pezizomycotina</taxon>
        <taxon>Dothideomycetes</taxon>
        <taxon>Dothideomycetidae</taxon>
        <taxon>Mycosphaerellales</taxon>
        <taxon>Mycosphaerellaceae</taxon>
        <taxon>Lecanosticta</taxon>
    </lineage>
</organism>
<proteinExistence type="predicted"/>
<dbReference type="Pfam" id="PF13621">
    <property type="entry name" value="Cupin_8"/>
    <property type="match status" value="1"/>
</dbReference>
<dbReference type="PROSITE" id="PS51184">
    <property type="entry name" value="JMJC"/>
    <property type="match status" value="1"/>
</dbReference>
<dbReference type="EMBL" id="CAVMBE010000115">
    <property type="protein sequence ID" value="CAK4034396.1"/>
    <property type="molecule type" value="Genomic_DNA"/>
</dbReference>
<dbReference type="Proteomes" id="UP001296104">
    <property type="component" value="Unassembled WGS sequence"/>
</dbReference>
<comment type="caution">
    <text evidence="2">The sequence shown here is derived from an EMBL/GenBank/DDBJ whole genome shotgun (WGS) entry which is preliminary data.</text>
</comment>
<dbReference type="InterPro" id="IPR003347">
    <property type="entry name" value="JmjC_dom"/>
</dbReference>
<evidence type="ECO:0000313" key="2">
    <source>
        <dbReference type="EMBL" id="CAK4034396.1"/>
    </source>
</evidence>
<dbReference type="Gene3D" id="2.60.120.10">
    <property type="entry name" value="Jelly Rolls"/>
    <property type="match status" value="1"/>
</dbReference>
<feature type="domain" description="JmjC" evidence="1">
    <location>
        <begin position="122"/>
        <end position="302"/>
    </location>
</feature>
<name>A0AAI8Z8I2_9PEZI</name>
<dbReference type="SMART" id="SM00558">
    <property type="entry name" value="JmjC"/>
    <property type="match status" value="1"/>
</dbReference>